<dbReference type="Proteomes" id="UP000095281">
    <property type="component" value="Unplaced"/>
</dbReference>
<organism evidence="1 2">
    <name type="scientific">Meloidogyne hapla</name>
    <name type="common">Root-knot nematode worm</name>
    <dbReference type="NCBI Taxonomy" id="6305"/>
    <lineage>
        <taxon>Eukaryota</taxon>
        <taxon>Metazoa</taxon>
        <taxon>Ecdysozoa</taxon>
        <taxon>Nematoda</taxon>
        <taxon>Chromadorea</taxon>
        <taxon>Rhabditida</taxon>
        <taxon>Tylenchina</taxon>
        <taxon>Tylenchomorpha</taxon>
        <taxon>Tylenchoidea</taxon>
        <taxon>Meloidogynidae</taxon>
        <taxon>Meloidogyninae</taxon>
        <taxon>Meloidogyne</taxon>
    </lineage>
</organism>
<accession>A0A1I8BW88</accession>
<name>A0A1I8BW88_MELHA</name>
<dbReference type="SUPFAM" id="SSF51971">
    <property type="entry name" value="Nucleotide-binding domain"/>
    <property type="match status" value="1"/>
</dbReference>
<dbReference type="AlphaFoldDB" id="A0A1I8BW88"/>
<evidence type="ECO:0000313" key="2">
    <source>
        <dbReference type="WBParaSite" id="MhA1_Contig70.frz3.gene5"/>
    </source>
</evidence>
<protein>
    <submittedName>
        <fullName evidence="2">DAO domain-containing protein</fullName>
    </submittedName>
</protein>
<proteinExistence type="predicted"/>
<dbReference type="WBParaSite" id="MhA1_Contig70.frz3.gene5">
    <property type="protein sequence ID" value="MhA1_Contig70.frz3.gene5"/>
    <property type="gene ID" value="MhA1_Contig70.frz3.gene5"/>
</dbReference>
<sequence length="541" mass="64008">MEKGPSSKKLLKGLVHITALSSLKIIFDLSKLQSTELDKAINETIYNKHIHNKRKTKKYKNAIVEGAGLIGLYAAYKLFMEGMNVTLVTGRSNRRNDNICNIEQRWLLELRFFLGTEFDKLFDKEGKSKNRLHDNYEVIGLVNLKNIGNKLKEHLEAKYNNENHENEEKPFFNFIYETSVSCINTDNEKPMAIPDTDDGTKGIPFDLFFYATRANDKFVRFLEKLNSVIFHKKFNKRIFKQDENKFNVKMDMLYYLNKEKLKELIKTSNFLPEEIKQRYFFINMLIAKGMKEDYETIKSQSSKTRTGKFYNVNKKGMIIWRQEYQNIFVCITETDTTIQIESKTPMAIVELIEEIKNEGKKLYNEYKSLKMALEHVEQNLNEDTYKIIEKKFKKVNYYKEMLENYKNFIFELKKRWFRALFNFVYNEAYKGKDNVIIKSKDEEIGETSTSKKQEHVLYFDTDNINKKTFLEEIYRKNPVKEFKGTKDSAIFADVVDTELSHNFMCDFSMYYVDSAVSAIKEYSESNEQKDLKEMLIEALRI</sequence>
<evidence type="ECO:0000313" key="1">
    <source>
        <dbReference type="Proteomes" id="UP000095281"/>
    </source>
</evidence>
<keyword evidence="1" id="KW-1185">Reference proteome</keyword>
<reference evidence="2" key="1">
    <citation type="submission" date="2016-11" db="UniProtKB">
        <authorList>
            <consortium name="WormBaseParasite"/>
        </authorList>
    </citation>
    <scope>IDENTIFICATION</scope>
</reference>